<dbReference type="EMBL" id="JACSQY010000005">
    <property type="protein sequence ID" value="MBD7908466.1"/>
    <property type="molecule type" value="Genomic_DNA"/>
</dbReference>
<feature type="transmembrane region" description="Helical" evidence="1">
    <location>
        <begin position="49"/>
        <end position="69"/>
    </location>
</feature>
<keyword evidence="3" id="KW-1185">Reference proteome</keyword>
<protein>
    <submittedName>
        <fullName evidence="2">Uncharacterized protein</fullName>
    </submittedName>
</protein>
<dbReference type="Proteomes" id="UP000659496">
    <property type="component" value="Unassembled WGS sequence"/>
</dbReference>
<sequence>MTFRRNHLKNTKLRVAWIVPNIFIYLMFIGALIFMTINAKEIQEIGMASLWIFNLFVLFVGSILGSLRIRNWIKKGKM</sequence>
<gene>
    <name evidence="2" type="ORF">H9659_09000</name>
</gene>
<evidence type="ECO:0000313" key="2">
    <source>
        <dbReference type="EMBL" id="MBD7908466.1"/>
    </source>
</evidence>
<accession>A0ABR8PJY5</accession>
<keyword evidence="1" id="KW-0812">Transmembrane</keyword>
<keyword evidence="1" id="KW-1133">Transmembrane helix</keyword>
<comment type="caution">
    <text evidence="2">The sequence shown here is derived from an EMBL/GenBank/DDBJ whole genome shotgun (WGS) entry which is preliminary data.</text>
</comment>
<organism evidence="2 3">
    <name type="scientific">Sporosarcina gallistercoris</name>
    <dbReference type="NCBI Taxonomy" id="2762245"/>
    <lineage>
        <taxon>Bacteria</taxon>
        <taxon>Bacillati</taxon>
        <taxon>Bacillota</taxon>
        <taxon>Bacilli</taxon>
        <taxon>Bacillales</taxon>
        <taxon>Caryophanaceae</taxon>
        <taxon>Sporosarcina</taxon>
    </lineage>
</organism>
<keyword evidence="1" id="KW-0472">Membrane</keyword>
<feature type="transmembrane region" description="Helical" evidence="1">
    <location>
        <begin position="15"/>
        <end position="37"/>
    </location>
</feature>
<evidence type="ECO:0000256" key="1">
    <source>
        <dbReference type="SAM" id="Phobius"/>
    </source>
</evidence>
<proteinExistence type="predicted"/>
<evidence type="ECO:0000313" key="3">
    <source>
        <dbReference type="Proteomes" id="UP000659496"/>
    </source>
</evidence>
<reference evidence="2 3" key="1">
    <citation type="submission" date="2020-08" db="EMBL/GenBank/DDBJ databases">
        <title>A Genomic Blueprint of the Chicken Gut Microbiome.</title>
        <authorList>
            <person name="Gilroy R."/>
            <person name="Ravi A."/>
            <person name="Getino M."/>
            <person name="Pursley I."/>
            <person name="Horton D.L."/>
            <person name="Alikhan N.-F."/>
            <person name="Baker D."/>
            <person name="Gharbi K."/>
            <person name="Hall N."/>
            <person name="Watson M."/>
            <person name="Adriaenssens E.M."/>
            <person name="Foster-Nyarko E."/>
            <person name="Jarju S."/>
            <person name="Secka A."/>
            <person name="Antonio M."/>
            <person name="Oren A."/>
            <person name="Chaudhuri R."/>
            <person name="La Ragione R.M."/>
            <person name="Hildebrand F."/>
            <person name="Pallen M.J."/>
        </authorList>
    </citation>
    <scope>NUCLEOTIDE SEQUENCE [LARGE SCALE GENOMIC DNA]</scope>
    <source>
        <strain evidence="2 3">Sa3CUA8</strain>
    </source>
</reference>
<name>A0ABR8PJY5_9BACL</name>